<dbReference type="AlphaFoldDB" id="A0A8C7NZK3"/>
<feature type="domain" description="MHD" evidence="9">
    <location>
        <begin position="558"/>
        <end position="825"/>
    </location>
</feature>
<evidence type="ECO:0000256" key="8">
    <source>
        <dbReference type="SAM" id="MobiDB-lite"/>
    </source>
</evidence>
<feature type="compositionally biased region" description="Polar residues" evidence="8">
    <location>
        <begin position="412"/>
        <end position="429"/>
    </location>
</feature>
<evidence type="ECO:0000256" key="3">
    <source>
        <dbReference type="ARBA" id="ARBA00022583"/>
    </source>
</evidence>
<organism evidence="11 12">
    <name type="scientific">Oncorhynchus mykiss</name>
    <name type="common">Rainbow trout</name>
    <name type="synonym">Salmo gairdneri</name>
    <dbReference type="NCBI Taxonomy" id="8022"/>
    <lineage>
        <taxon>Eukaryota</taxon>
        <taxon>Metazoa</taxon>
        <taxon>Chordata</taxon>
        <taxon>Craniata</taxon>
        <taxon>Vertebrata</taxon>
        <taxon>Euteleostomi</taxon>
        <taxon>Actinopterygii</taxon>
        <taxon>Neopterygii</taxon>
        <taxon>Teleostei</taxon>
        <taxon>Protacanthopterygii</taxon>
        <taxon>Salmoniformes</taxon>
        <taxon>Salmonidae</taxon>
        <taxon>Salmoninae</taxon>
        <taxon>Oncorhynchus</taxon>
    </lineage>
</organism>
<feature type="region of interest" description="Disordered" evidence="8">
    <location>
        <begin position="361"/>
        <end position="457"/>
    </location>
</feature>
<keyword evidence="4 7" id="KW-0175">Coiled coil</keyword>
<evidence type="ECO:0000313" key="12">
    <source>
        <dbReference type="Proteomes" id="UP000694395"/>
    </source>
</evidence>
<sequence>FVTSFMCCLCFLQGEKNAGFDLLYHNMKHGQIATKELAEFVRERAAIEETYSKSMSKLAKMASNGSPLGTFAPMWDLFRVSSDKLALCHLELMRKMNDLIRDINKYGDEQVKVHRKTKEEQVGTLDAVQAVQVQSGHLQKFREGYHAKCIELDRLRKEGAPQKELEKAEMKSKKSAESFAVCIEKYNRVGGDFEQKMSESAQKFQDIEEAHLRQMKQLIKGYSHSIEDTHVQVGQVHEEFKQNVENIGIDNLIQRFAEQKGTGKDKPALVGFEEYMTALVPEGSKKSRGKAFRIPGLGKRDKEPDSTISVCIQHGYSVFCTQNSPLEVDEEGFVIRADDKEDNFYSSDSDFDDEEPKKFHIQIRPVGSSSNSAATEKELKATVGTLPPPDAWAPPRPRPSRDGRGIAVQGDPFSSSLSDSKTLPTPSSCSRKDRDRKRDRSAPPPESPDDPFAITMIGSPTHQSALAAATGILTHIVSSSRLTPNSNSLPLSHPKKELVHWNSVHNPFSEGTSAGSLALGGVVREGGRKHRESRSETILPTVHLSRGPSPISLSTQELWPVAAAITEYINAYFKGGQHNRCLVKITGDLTMSFPAGITRIFTANPNAPVLSFRLVNISRVNHFLPNQKLLYSDPSQSDPDTRDFWFNMHALNLYLQREAELNPLASYYNVALLKYQVTDEDPGRAPLLLSAECQRSGTVTRVALDYHCCPATAPSTQLTAVQVLLPLDHTATDLQCQPPASWNAEERQLLWKLPNLSPTNHSKGSGTLCASWQCLEVPRGPPPSLAVQFVGSGASLSGMDVELVGSHYRMSLVKKRFATGKYMAGCSL</sequence>
<dbReference type="FunFam" id="1.20.1270.60:FF:000016">
    <property type="entry name" value="FCH domain only protein 2"/>
    <property type="match status" value="1"/>
</dbReference>
<gene>
    <name evidence="11" type="primary">LOC110521501</name>
</gene>
<dbReference type="PANTHER" id="PTHR23065">
    <property type="entry name" value="PROLINE-SERINE-THREONINE PHOSPHATASE INTERACTING PROTEIN 1"/>
    <property type="match status" value="1"/>
</dbReference>
<dbReference type="Proteomes" id="UP000694395">
    <property type="component" value="Chromosome 30"/>
</dbReference>
<reference evidence="11" key="1">
    <citation type="submission" date="2020-07" db="EMBL/GenBank/DDBJ databases">
        <title>A long reads based de novo assembly of the rainbow trout Arlee double haploid line genome.</title>
        <authorList>
            <person name="Gao G."/>
            <person name="Palti Y."/>
        </authorList>
    </citation>
    <scope>NUCLEOTIDE SEQUENCE [LARGE SCALE GENOMIC DNA]</scope>
</reference>
<dbReference type="InterPro" id="IPR018808">
    <property type="entry name" value="Muniscin_C"/>
</dbReference>
<dbReference type="InterPro" id="IPR027267">
    <property type="entry name" value="AH/BAR_dom_sf"/>
</dbReference>
<name>A0A8C7NZK3_ONCMY</name>
<feature type="domain" description="F-BAR" evidence="10">
    <location>
        <begin position="3"/>
        <end position="252"/>
    </location>
</feature>
<evidence type="ECO:0000256" key="5">
    <source>
        <dbReference type="ARBA" id="ARBA00023136"/>
    </source>
</evidence>
<evidence type="ECO:0000256" key="4">
    <source>
        <dbReference type="ARBA" id="ARBA00023054"/>
    </source>
</evidence>
<dbReference type="InterPro" id="IPR001060">
    <property type="entry name" value="FCH_dom"/>
</dbReference>
<dbReference type="GO" id="GO:0048268">
    <property type="term" value="P:clathrin coat assembly"/>
    <property type="evidence" value="ECO:0007669"/>
    <property type="project" value="TreeGrafter"/>
</dbReference>
<evidence type="ECO:0000256" key="6">
    <source>
        <dbReference type="ARBA" id="ARBA00023176"/>
    </source>
</evidence>
<dbReference type="SUPFAM" id="SSF49447">
    <property type="entry name" value="Second domain of Mu2 adaptin subunit (ap50) of ap2 adaptor"/>
    <property type="match status" value="1"/>
</dbReference>
<dbReference type="GO" id="GO:0005886">
    <property type="term" value="C:plasma membrane"/>
    <property type="evidence" value="ECO:0007669"/>
    <property type="project" value="TreeGrafter"/>
</dbReference>
<dbReference type="PROSITE" id="PS51072">
    <property type="entry name" value="MHD"/>
    <property type="match status" value="1"/>
</dbReference>
<dbReference type="GeneTree" id="ENSGT00940000160489"/>
<dbReference type="SUPFAM" id="SSF103657">
    <property type="entry name" value="BAR/IMD domain-like"/>
    <property type="match status" value="1"/>
</dbReference>
<dbReference type="SMART" id="SM00055">
    <property type="entry name" value="FCH"/>
    <property type="match status" value="1"/>
</dbReference>
<reference evidence="11" key="2">
    <citation type="submission" date="2025-08" db="UniProtKB">
        <authorList>
            <consortium name="Ensembl"/>
        </authorList>
    </citation>
    <scope>IDENTIFICATION</scope>
</reference>
<dbReference type="CDD" id="cd09268">
    <property type="entry name" value="FCHo1_MHD"/>
    <property type="match status" value="1"/>
</dbReference>
<dbReference type="PROSITE" id="PS51741">
    <property type="entry name" value="F_BAR"/>
    <property type="match status" value="1"/>
</dbReference>
<dbReference type="GO" id="GO:0030136">
    <property type="term" value="C:clathrin-coated vesicle"/>
    <property type="evidence" value="ECO:0007669"/>
    <property type="project" value="TreeGrafter"/>
</dbReference>
<dbReference type="InterPro" id="IPR036168">
    <property type="entry name" value="AP2_Mu_C_sf"/>
</dbReference>
<dbReference type="Ensembl" id="ENSOMYT00000016666.2">
    <property type="protein sequence ID" value="ENSOMYP00000015085.1"/>
    <property type="gene ID" value="ENSOMYG00000006703.2"/>
</dbReference>
<dbReference type="Pfam" id="PF22699">
    <property type="entry name" value="GMIP-like_FCH"/>
    <property type="match status" value="1"/>
</dbReference>
<keyword evidence="3" id="KW-0254">Endocytosis</keyword>
<evidence type="ECO:0000256" key="7">
    <source>
        <dbReference type="PROSITE-ProRule" id="PRU01077"/>
    </source>
</evidence>
<dbReference type="GO" id="GO:0005905">
    <property type="term" value="C:clathrin-coated pit"/>
    <property type="evidence" value="ECO:0007669"/>
    <property type="project" value="UniProtKB-SubCell"/>
</dbReference>
<keyword evidence="6" id="KW-0168">Coated pit</keyword>
<dbReference type="GO" id="GO:0060028">
    <property type="term" value="P:convergent extension involved in axis elongation"/>
    <property type="evidence" value="ECO:0007669"/>
    <property type="project" value="UniProtKB-ARBA"/>
</dbReference>
<evidence type="ECO:0000313" key="11">
    <source>
        <dbReference type="Ensembl" id="ENSOMYP00000015085.1"/>
    </source>
</evidence>
<dbReference type="Gene3D" id="1.20.1270.60">
    <property type="entry name" value="Arfaptin homology (AH) domain/BAR domain"/>
    <property type="match status" value="1"/>
</dbReference>
<evidence type="ECO:0000259" key="10">
    <source>
        <dbReference type="PROSITE" id="PS51741"/>
    </source>
</evidence>
<evidence type="ECO:0000259" key="9">
    <source>
        <dbReference type="PROSITE" id="PS51072"/>
    </source>
</evidence>
<comment type="subcellular location">
    <subcellularLocation>
        <location evidence="1">Membrane</location>
        <location evidence="1">Clathrin-coated pit</location>
        <topology evidence="1">Peripheral membrane protein</topology>
        <orientation evidence="1">Cytoplasmic side</orientation>
    </subcellularLocation>
</comment>
<feature type="compositionally biased region" description="Pro residues" evidence="8">
    <location>
        <begin position="386"/>
        <end position="397"/>
    </location>
</feature>
<keyword evidence="12" id="KW-1185">Reference proteome</keyword>
<dbReference type="PANTHER" id="PTHR23065:SF6">
    <property type="entry name" value="F-BAR DOMAIN ONLY PROTEIN 1"/>
    <property type="match status" value="1"/>
</dbReference>
<dbReference type="GO" id="GO:0072583">
    <property type="term" value="P:clathrin-dependent endocytosis"/>
    <property type="evidence" value="ECO:0007669"/>
    <property type="project" value="TreeGrafter"/>
</dbReference>
<evidence type="ECO:0000256" key="2">
    <source>
        <dbReference type="ARBA" id="ARBA00011064"/>
    </source>
</evidence>
<evidence type="ECO:0000256" key="1">
    <source>
        <dbReference type="ARBA" id="ARBA00004283"/>
    </source>
</evidence>
<dbReference type="InterPro" id="IPR031160">
    <property type="entry name" value="F_BAR_dom"/>
</dbReference>
<protein>
    <submittedName>
        <fullName evidence="11">FCH and mu domain containing endocytic adaptor 1</fullName>
    </submittedName>
</protein>
<dbReference type="InterPro" id="IPR054713">
    <property type="entry name" value="GMIP/FCHO2-like_FCH"/>
</dbReference>
<feature type="compositionally biased region" description="Basic and acidic residues" evidence="8">
    <location>
        <begin position="430"/>
        <end position="441"/>
    </location>
</feature>
<comment type="similarity">
    <text evidence="2">Belongs to the FCHO family.</text>
</comment>
<reference evidence="11" key="3">
    <citation type="submission" date="2025-09" db="UniProtKB">
        <authorList>
            <consortium name="Ensembl"/>
        </authorList>
    </citation>
    <scope>IDENTIFICATION</scope>
</reference>
<proteinExistence type="inferred from homology"/>
<keyword evidence="5" id="KW-0472">Membrane</keyword>
<dbReference type="InterPro" id="IPR028565">
    <property type="entry name" value="MHD"/>
</dbReference>
<dbReference type="Pfam" id="PF10291">
    <property type="entry name" value="muHD"/>
    <property type="match status" value="1"/>
</dbReference>
<accession>A0A8C7NZK3</accession>